<sequence>MSDCDSTQARTDFSASSSSEKINEDGNEYRFLPSSLASEELQLALNKEANEEQLESAITRCKELVLESDQFSTERKWLVRHLIELRLRLQEFKEAQLDPQHPYNKCNNSSILAVRGHHFVLQPLLQLSSSLYCDHCTGTIW</sequence>
<dbReference type="RefSeq" id="XP_018324636.1">
    <property type="nucleotide sequence ID" value="XM_018469134.2"/>
</dbReference>
<feature type="region of interest" description="Disordered" evidence="1">
    <location>
        <begin position="1"/>
        <end position="26"/>
    </location>
</feature>
<evidence type="ECO:0000313" key="3">
    <source>
        <dbReference type="RefSeq" id="XP_018324636.1"/>
    </source>
</evidence>
<name>A0A1W4WL22_AGRPL</name>
<protein>
    <submittedName>
        <fullName evidence="3 4">Differentially expressed in FDCP 8 homolog</fullName>
    </submittedName>
</protein>
<gene>
    <name evidence="3 4" type="primary">LOC108736640</name>
</gene>
<feature type="compositionally biased region" description="Polar residues" evidence="1">
    <location>
        <begin position="1"/>
        <end position="20"/>
    </location>
</feature>
<dbReference type="Proteomes" id="UP000192223">
    <property type="component" value="Unplaced"/>
</dbReference>
<organism evidence="2 3">
    <name type="scientific">Agrilus planipennis</name>
    <name type="common">Emerald ash borer</name>
    <name type="synonym">Agrilus marcopoli</name>
    <dbReference type="NCBI Taxonomy" id="224129"/>
    <lineage>
        <taxon>Eukaryota</taxon>
        <taxon>Metazoa</taxon>
        <taxon>Ecdysozoa</taxon>
        <taxon>Arthropoda</taxon>
        <taxon>Hexapoda</taxon>
        <taxon>Insecta</taxon>
        <taxon>Pterygota</taxon>
        <taxon>Neoptera</taxon>
        <taxon>Endopterygota</taxon>
        <taxon>Coleoptera</taxon>
        <taxon>Polyphaga</taxon>
        <taxon>Elateriformia</taxon>
        <taxon>Buprestoidea</taxon>
        <taxon>Buprestidae</taxon>
        <taxon>Agrilinae</taxon>
        <taxon>Agrilus</taxon>
    </lineage>
</organism>
<evidence type="ECO:0000313" key="2">
    <source>
        <dbReference type="Proteomes" id="UP000192223"/>
    </source>
</evidence>
<accession>A0A1W4WL22</accession>
<evidence type="ECO:0000256" key="1">
    <source>
        <dbReference type="SAM" id="MobiDB-lite"/>
    </source>
</evidence>
<dbReference type="RefSeq" id="XP_018324637.1">
    <property type="nucleotide sequence ID" value="XM_018469135.1"/>
</dbReference>
<evidence type="ECO:0000313" key="4">
    <source>
        <dbReference type="RefSeq" id="XP_018324637.1"/>
    </source>
</evidence>
<keyword evidence="2" id="KW-1185">Reference proteome</keyword>
<dbReference type="OrthoDB" id="1918044at2759"/>
<reference evidence="3 4" key="1">
    <citation type="submission" date="2025-04" db="UniProtKB">
        <authorList>
            <consortium name="RefSeq"/>
        </authorList>
    </citation>
    <scope>IDENTIFICATION</scope>
    <source>
        <tissue evidence="3 4">Entire body</tissue>
    </source>
</reference>
<proteinExistence type="predicted"/>
<dbReference type="STRING" id="224129.A0A1W4WL22"/>
<dbReference type="GeneID" id="108736640"/>
<dbReference type="KEGG" id="apln:108736640"/>
<dbReference type="AlphaFoldDB" id="A0A1W4WL22"/>